<feature type="compositionally biased region" description="Basic and acidic residues" evidence="4">
    <location>
        <begin position="1081"/>
        <end position="1103"/>
    </location>
</feature>
<keyword evidence="1" id="KW-0677">Repeat</keyword>
<gene>
    <name evidence="6" type="ORF">NLI96_g11682</name>
</gene>
<accession>A0AAD5YD39</accession>
<dbReference type="InterPro" id="IPR018712">
    <property type="entry name" value="Tle1-like_cat"/>
</dbReference>
<dbReference type="InterPro" id="IPR011990">
    <property type="entry name" value="TPR-like_helical_dom_sf"/>
</dbReference>
<feature type="repeat" description="TPR" evidence="3">
    <location>
        <begin position="903"/>
        <end position="936"/>
    </location>
</feature>
<evidence type="ECO:0000256" key="3">
    <source>
        <dbReference type="PROSITE-ProRule" id="PRU00339"/>
    </source>
</evidence>
<evidence type="ECO:0000259" key="5">
    <source>
        <dbReference type="Pfam" id="PF09994"/>
    </source>
</evidence>
<feature type="compositionally biased region" description="Basic and acidic residues" evidence="4">
    <location>
        <begin position="1133"/>
        <end position="1169"/>
    </location>
</feature>
<dbReference type="SUPFAM" id="SSF48452">
    <property type="entry name" value="TPR-like"/>
    <property type="match status" value="3"/>
</dbReference>
<dbReference type="EMBL" id="JANAWD010000818">
    <property type="protein sequence ID" value="KAJ3475673.1"/>
    <property type="molecule type" value="Genomic_DNA"/>
</dbReference>
<evidence type="ECO:0000313" key="6">
    <source>
        <dbReference type="EMBL" id="KAJ3475673.1"/>
    </source>
</evidence>
<feature type="region of interest" description="Disordered" evidence="4">
    <location>
        <begin position="1074"/>
        <end position="1225"/>
    </location>
</feature>
<organism evidence="6 7">
    <name type="scientific">Meripilus lineatus</name>
    <dbReference type="NCBI Taxonomy" id="2056292"/>
    <lineage>
        <taxon>Eukaryota</taxon>
        <taxon>Fungi</taxon>
        <taxon>Dikarya</taxon>
        <taxon>Basidiomycota</taxon>
        <taxon>Agaricomycotina</taxon>
        <taxon>Agaricomycetes</taxon>
        <taxon>Polyporales</taxon>
        <taxon>Meripilaceae</taxon>
        <taxon>Meripilus</taxon>
    </lineage>
</organism>
<feature type="compositionally biased region" description="Acidic residues" evidence="4">
    <location>
        <begin position="1123"/>
        <end position="1132"/>
    </location>
</feature>
<evidence type="ECO:0000256" key="1">
    <source>
        <dbReference type="ARBA" id="ARBA00022737"/>
    </source>
</evidence>
<evidence type="ECO:0000256" key="4">
    <source>
        <dbReference type="SAM" id="MobiDB-lite"/>
    </source>
</evidence>
<keyword evidence="7" id="KW-1185">Reference proteome</keyword>
<name>A0AAD5YD39_9APHY</name>
<proteinExistence type="predicted"/>
<feature type="compositionally biased region" description="Acidic residues" evidence="4">
    <location>
        <begin position="1104"/>
        <end position="1114"/>
    </location>
</feature>
<feature type="domain" description="T6SS Phospholipase effector Tle1-like catalytic" evidence="5">
    <location>
        <begin position="126"/>
        <end position="247"/>
    </location>
</feature>
<protein>
    <recommendedName>
        <fullName evidence="5">T6SS Phospholipase effector Tle1-like catalytic domain-containing protein</fullName>
    </recommendedName>
</protein>
<dbReference type="Gene3D" id="1.25.40.10">
    <property type="entry name" value="Tetratricopeptide repeat domain"/>
    <property type="match status" value="3"/>
</dbReference>
<dbReference type="AlphaFoldDB" id="A0AAD5YD39"/>
<evidence type="ECO:0000313" key="7">
    <source>
        <dbReference type="Proteomes" id="UP001212997"/>
    </source>
</evidence>
<dbReference type="InterPro" id="IPR019734">
    <property type="entry name" value="TPR_rpt"/>
</dbReference>
<keyword evidence="2 3" id="KW-0802">TPR repeat</keyword>
<comment type="caution">
    <text evidence="6">The sequence shown here is derived from an EMBL/GenBank/DDBJ whole genome shotgun (WGS) entry which is preliminary data.</text>
</comment>
<dbReference type="SMART" id="SM00028">
    <property type="entry name" value="TPR"/>
    <property type="match status" value="7"/>
</dbReference>
<dbReference type="PANTHER" id="PTHR45641:SF19">
    <property type="entry name" value="NEPHROCYSTIN-3"/>
    <property type="match status" value="1"/>
</dbReference>
<dbReference type="PANTHER" id="PTHR45641">
    <property type="entry name" value="TETRATRICOPEPTIDE REPEAT PROTEIN (AFU_ORTHOLOGUE AFUA_6G03870)"/>
    <property type="match status" value="1"/>
</dbReference>
<reference evidence="6" key="1">
    <citation type="submission" date="2022-07" db="EMBL/GenBank/DDBJ databases">
        <title>Genome Sequence of Physisporinus lineatus.</title>
        <authorList>
            <person name="Buettner E."/>
        </authorList>
    </citation>
    <scope>NUCLEOTIDE SEQUENCE</scope>
    <source>
        <strain evidence="6">VT162</strain>
    </source>
</reference>
<dbReference type="Proteomes" id="UP001212997">
    <property type="component" value="Unassembled WGS sequence"/>
</dbReference>
<dbReference type="Pfam" id="PF13374">
    <property type="entry name" value="TPR_10"/>
    <property type="match status" value="4"/>
</dbReference>
<sequence>MPVALVKLRIDRGLSQLTAPTSASSTPPCTTHQSILRVTLHPPFQEVWSQSRQRDRSSSTTNSNVLEFCSRIERNNEQEIYYLSGVGTVPESKPSLGQRYDQVLDLAFAHAMEIYLNCEKKGANNEISLKSFKKTLAREARVHFLGIWDTVSSIGFGRSRPGTNNLHEYICFIRRALALDETRVKFLVEYLYGGESVPNDVATSMRDGILRVKEVWFSGSHSDVGGGNMPNEELNNGSVPVLWMVNQSSAAGLAVTPSRIDWVDAALKSMKPKSAMNLGYRALEILPFARKTYKSNDRICPNPGSSNETKKIHISTCFIENYQPLARFERGMEVSLADIVGQGIGKKDRLDWIPKGLEEYIETDLFDISQIPYILHHCTAHDHPEGTKNQLERLGFLAGVREGARAILRHSLFPKLLFQLIEDNSGHAFDILRRLIDNDLDQYLITLPNFVEQGTPNATFETLSPILDLLVRKFQAAFDTNVVGQSEKGIKWFYSLAIASLYFSRYVQSKSIDQDTTLADLRKVQECLHAFPSAGISPESEGMAMIQDCLATTFEAEGTMEAVQEAVEIRTRLVDQHPNETYRRDLANATLTLATFKASTELGDSFDAFPHITTRSRRDSLSDDKEFAKLLSNPSNRLYDLGQMDEALETAEDSISIFRDVFPDPLCVDKDMATALNTLSNRLAGDGRYEEALKVAEEAVRMRREICERERSQYEGDLAISLANLSRRRLALERLESAREPAQHAVDIHRRLFGDNPDKYRDDLASSLVALSNVEDTLGHLEKSFEIDQEVVQLREILAKVKPASFNAHLALSLDNLATSYRNLGQQEFALAASQRAVSLREPLAKERPHIHNADLANSLYGLSISYANLGRHEDALAANQRAFSLREPLANERSHIHNADLADSLHSLGISYDNLGRYEDALVTTQRAFSIREPLAKEWPHVHNADLARSLHSLGISYANLGQHEDALKTDLKAVTLREPLARDQPRIHKKDLAASLFNLSFRYYKLGRHNEALEPARRSLNIIRELSQDRPIVFKNDLINGLILVKHCLSFLDRQAEADVFDVEIRLLEAEGGMDGETGDPHVDAEKENERDVHGDAKTDWDSVEGNEESGDCEGGQGELGQDEGEGEEGEREREVDEDGDKCRNGDGDTGRDRDGDGNGGSDKGRDGSVNVDEDEEVVDEMREVVSSNHSSDKGYGPVDNCGTRGTLCKNTKSRPVKSGQCE</sequence>
<evidence type="ECO:0000256" key="2">
    <source>
        <dbReference type="ARBA" id="ARBA00022803"/>
    </source>
</evidence>
<dbReference type="Pfam" id="PF09994">
    <property type="entry name" value="T6SS_Tle1-like_cat"/>
    <property type="match status" value="1"/>
</dbReference>
<dbReference type="PROSITE" id="PS50005">
    <property type="entry name" value="TPR"/>
    <property type="match status" value="1"/>
</dbReference>